<proteinExistence type="predicted"/>
<keyword evidence="1" id="KW-0677">Repeat</keyword>
<dbReference type="EMBL" id="AJWJ01000096">
    <property type="protein sequence ID" value="KAF2075523.1"/>
    <property type="molecule type" value="Genomic_DNA"/>
</dbReference>
<reference evidence="2" key="1">
    <citation type="submission" date="2020-01" db="EMBL/GenBank/DDBJ databases">
        <title>Development of genomics and gene disruption for Polysphondylium violaceum indicates a role for the polyketide synthase stlB in stalk morphogenesis.</title>
        <authorList>
            <person name="Narita B."/>
            <person name="Kawabe Y."/>
            <person name="Kin K."/>
            <person name="Saito T."/>
            <person name="Gibbs R."/>
            <person name="Kuspa A."/>
            <person name="Muzny D."/>
            <person name="Queller D."/>
            <person name="Richards S."/>
            <person name="Strassman J."/>
            <person name="Sucgang R."/>
            <person name="Worley K."/>
            <person name="Schaap P."/>
        </authorList>
    </citation>
    <scope>NUCLEOTIDE SEQUENCE</scope>
    <source>
        <strain evidence="2">QSvi11</strain>
    </source>
</reference>
<dbReference type="OrthoDB" id="10290201at2759"/>
<keyword evidence="3" id="KW-1185">Reference proteome</keyword>
<evidence type="ECO:0000313" key="2">
    <source>
        <dbReference type="EMBL" id="KAF2075523.1"/>
    </source>
</evidence>
<dbReference type="AlphaFoldDB" id="A0A8J4V1K0"/>
<name>A0A8J4V1K0_9MYCE</name>
<evidence type="ECO:0000256" key="1">
    <source>
        <dbReference type="ARBA" id="ARBA00022737"/>
    </source>
</evidence>
<dbReference type="Pfam" id="PF05725">
    <property type="entry name" value="FNIP"/>
    <property type="match status" value="2"/>
</dbReference>
<dbReference type="PANTHER" id="PTHR32134">
    <property type="entry name" value="FNIP REPEAT-CONTAINING PROTEIN"/>
    <property type="match status" value="1"/>
</dbReference>
<evidence type="ECO:0000313" key="3">
    <source>
        <dbReference type="Proteomes" id="UP000695562"/>
    </source>
</evidence>
<dbReference type="PANTHER" id="PTHR32134:SF169">
    <property type="entry name" value="FNIP REPEAT-CONTAINING PROTEIN-RELATED"/>
    <property type="match status" value="1"/>
</dbReference>
<dbReference type="InterPro" id="IPR008615">
    <property type="entry name" value="FNIP"/>
</dbReference>
<accession>A0A8J4V1K0</accession>
<dbReference type="Proteomes" id="UP000695562">
    <property type="component" value="Unassembled WGS sequence"/>
</dbReference>
<dbReference type="InterPro" id="IPR051251">
    <property type="entry name" value="STK_FNIP-Repeat"/>
</dbReference>
<gene>
    <name evidence="2" type="ORF">CYY_003164</name>
</gene>
<comment type="caution">
    <text evidence="2">The sequence shown here is derived from an EMBL/GenBank/DDBJ whole genome shotgun (WGS) entry which is preliminary data.</text>
</comment>
<organism evidence="2 3">
    <name type="scientific">Polysphondylium violaceum</name>
    <dbReference type="NCBI Taxonomy" id="133409"/>
    <lineage>
        <taxon>Eukaryota</taxon>
        <taxon>Amoebozoa</taxon>
        <taxon>Evosea</taxon>
        <taxon>Eumycetozoa</taxon>
        <taxon>Dictyostelia</taxon>
        <taxon>Dictyosteliales</taxon>
        <taxon>Dictyosteliaceae</taxon>
        <taxon>Polysphondylium</taxon>
    </lineage>
</organism>
<sequence length="522" mass="59546">MTTISKTDLFYLVFRNIYIRDKLRSYVCQQLVINVPHLEYLDNNHRFLALLSNRLEYDIFVRLQIKSNAEFVQYINSPYRHLINDLYINNRDTTVPPFSDCSGIAQGVHRLYFEIHGDTHGKLPDSLTELIIASQFYNHSKNKFLDELLKDLPPNLRILTLPSNYDISSTVVVPRDSSLVDFRYRSYYDSLRHLVVQPPKVFKNVVANITQAEELNWLRTQLWIQTINITDVSISTESNNVIPAHIKKISIEYYDHDDDLDPTLLPQGLESLRCHLLSKENIGHLSNLKKLEVKHWPTKKGSLPPSLKSWTLGDDHPLDYDVLPLGLKELNLTKFTHELNPGVLSPSLTNLRLGRFNKALPANVLPQGLQTLAMNSFNTTINPHAIPNSLTALRLPLYQGTFDSVGPLDNLTHLSLYALNPSLSVLLVNVVKIAIQFEAYIHQNLKLCSSAIQHLALYRFGRSESIISSSFLPSNLKSLKLTNIEINLPNLIPNTCIYFETNSRSLNRSLLPASIKHIKINK</sequence>
<evidence type="ECO:0008006" key="4">
    <source>
        <dbReference type="Google" id="ProtNLM"/>
    </source>
</evidence>
<protein>
    <recommendedName>
        <fullName evidence="4">FNIP repeat-containing protein</fullName>
    </recommendedName>
</protein>